<feature type="binding site" evidence="6">
    <location>
        <position position="42"/>
    </location>
    <ligand>
        <name>Mg(2+)</name>
        <dbReference type="ChEBI" id="CHEBI:18420"/>
    </ligand>
</feature>
<evidence type="ECO:0000256" key="1">
    <source>
        <dbReference type="ARBA" id="ARBA00001967"/>
    </source>
</evidence>
<keyword evidence="3 6" id="KW-0533">Nickel</keyword>
<feature type="binding site" evidence="6">
    <location>
        <position position="64"/>
    </location>
    <ligand>
        <name>Fe cation</name>
        <dbReference type="ChEBI" id="CHEBI:24875"/>
    </ligand>
</feature>
<keyword evidence="4 6" id="KW-0479">Metal-binding</keyword>
<name>A0A519BLU0_9DELT</name>
<dbReference type="GO" id="GO:0008901">
    <property type="term" value="F:ferredoxin hydrogenase activity"/>
    <property type="evidence" value="ECO:0007669"/>
    <property type="project" value="InterPro"/>
</dbReference>
<dbReference type="AlphaFoldDB" id="A0A519BLU0"/>
<feature type="binding site" evidence="6">
    <location>
        <position position="472"/>
    </location>
    <ligand>
        <name>Mg(2+)</name>
        <dbReference type="ChEBI" id="CHEBI:18420"/>
    </ligand>
</feature>
<evidence type="ECO:0000313" key="7">
    <source>
        <dbReference type="EMBL" id="RZD18206.1"/>
    </source>
</evidence>
<feature type="binding site" evidence="6">
    <location>
        <position position="466"/>
    </location>
    <ligand>
        <name>Ni(2+)</name>
        <dbReference type="ChEBI" id="CHEBI:49786"/>
    </ligand>
</feature>
<dbReference type="GO" id="GO:0016151">
    <property type="term" value="F:nickel cation binding"/>
    <property type="evidence" value="ECO:0007669"/>
    <property type="project" value="InterPro"/>
</dbReference>
<feature type="binding site" evidence="6">
    <location>
        <position position="469"/>
    </location>
    <ligand>
        <name>Fe cation</name>
        <dbReference type="ChEBI" id="CHEBI:24875"/>
    </ligand>
</feature>
<comment type="cofactor">
    <cofactor evidence="1 6">
        <name>Ni(2+)</name>
        <dbReference type="ChEBI" id="CHEBI:49786"/>
    </cofactor>
</comment>
<dbReference type="InterPro" id="IPR001501">
    <property type="entry name" value="Ni-dep_hyd_lsu"/>
</dbReference>
<organism evidence="7 8">
    <name type="scientific">Candidatus Acididesulfobacter diazotrophicus</name>
    <dbReference type="NCBI Taxonomy" id="2597226"/>
    <lineage>
        <taxon>Bacteria</taxon>
        <taxon>Deltaproteobacteria</taxon>
        <taxon>Candidatus Acidulodesulfobacterales</taxon>
        <taxon>Candidatus Acididesulfobacter</taxon>
    </lineage>
</organism>
<dbReference type="InterPro" id="IPR029014">
    <property type="entry name" value="NiFe-Hase_large"/>
</dbReference>
<dbReference type="SUPFAM" id="SSF56762">
    <property type="entry name" value="HydB/Nqo4-like"/>
    <property type="match status" value="1"/>
</dbReference>
<dbReference type="PANTHER" id="PTHR43600">
    <property type="entry name" value="COENZYME F420 HYDROGENASE, SUBUNIT ALPHA"/>
    <property type="match status" value="1"/>
</dbReference>
<comment type="similarity">
    <text evidence="2">Belongs to the [NiFe]/[NiFeSe] hydrogenase large subunit family.</text>
</comment>
<evidence type="ECO:0000256" key="5">
    <source>
        <dbReference type="ARBA" id="ARBA00023002"/>
    </source>
</evidence>
<dbReference type="PANTHER" id="PTHR43600:SF2">
    <property type="entry name" value="F420-NON-REDUCING HYDROGENASE VHU SUBUNIT A"/>
    <property type="match status" value="1"/>
</dbReference>
<feature type="binding site" evidence="6">
    <location>
        <position position="61"/>
    </location>
    <ligand>
        <name>Ni(2+)</name>
        <dbReference type="ChEBI" id="CHEBI:49786"/>
    </ligand>
</feature>
<dbReference type="EMBL" id="SGBB01000012">
    <property type="protein sequence ID" value="RZD18206.1"/>
    <property type="molecule type" value="Genomic_DNA"/>
</dbReference>
<dbReference type="Proteomes" id="UP000319296">
    <property type="component" value="Unassembled WGS sequence"/>
</dbReference>
<evidence type="ECO:0000256" key="6">
    <source>
        <dbReference type="PIRSR" id="PIRSR601501-1"/>
    </source>
</evidence>
<keyword evidence="6" id="KW-0460">Magnesium</keyword>
<reference evidence="7 8" key="1">
    <citation type="journal article" date="2019" name="ISME J.">
        <title>Insights into ecological role of a new deltaproteobacterial order Candidatus Acidulodesulfobacterales by metagenomics and metatranscriptomics.</title>
        <authorList>
            <person name="Tan S."/>
            <person name="Liu J."/>
            <person name="Fang Y."/>
            <person name="Hedlund B.P."/>
            <person name="Lian Z.H."/>
            <person name="Huang L.Y."/>
            <person name="Li J.T."/>
            <person name="Huang L.N."/>
            <person name="Li W.J."/>
            <person name="Jiang H.C."/>
            <person name="Dong H.L."/>
            <person name="Shu W.S."/>
        </authorList>
    </citation>
    <scope>NUCLEOTIDE SEQUENCE [LARGE SCALE GENOMIC DNA]</scope>
    <source>
        <strain evidence="7">AP1</strain>
    </source>
</reference>
<keyword evidence="6" id="KW-0408">Iron</keyword>
<accession>A0A519BLU0</accession>
<sequence>MRKISIDPVTRLEGHGRIDIFLDDEGNVENTYFIVPELRGFEQFCVGRLAEDMPVLTNRICGVCPEAHHMASVKALDMLFGVEPPAAAKKIRELLYMAFFVTDHTTHFYALGGPDFIIGPDAPPSERNILGVIRKVGIDIGKEVIGTRARNHHVIEMLGGRGVHLTGGLPGGWSKSLSKEEIEEIKDTAKKNIDFALFSLKAFDDIVLNNPVYKELILSDIYVHKTYYMGTVDENNSVNFYDGKIRIVDPEGNEYVKYDSADYAEHIAERVEPWTYLKYPYIKKIGWKGFVDGADSGVYCATPLSRLNVSDRMATPLAQENFERMYDTLSGKGTNGRYKPVHHRLVTHWARLIELLYAAEHMLELANDPEIGSPHVRNIPEGVNGSAEATGIGSVEAPRGTLTHHYVSDEKGVIKKVNLIVGTTNNYAPMTMSIKRAAEKLISKGKVVEEGLLNKIEMAFRLYDPCLSCSTHSLPGQMPLIVNIKNKEGETFKTITRNSWD</sequence>
<gene>
    <name evidence="7" type="ORF">EVG15_07035</name>
</gene>
<comment type="caution">
    <text evidence="7">The sequence shown here is derived from an EMBL/GenBank/DDBJ whole genome shotgun (WGS) entry which is preliminary data.</text>
</comment>
<keyword evidence="5" id="KW-0560">Oxidoreductase</keyword>
<protein>
    <submittedName>
        <fullName evidence="7">Ni/Fe hydrogenase subunit alpha</fullName>
    </submittedName>
</protein>
<proteinExistence type="inferred from homology"/>
<evidence type="ECO:0000256" key="2">
    <source>
        <dbReference type="ARBA" id="ARBA00009292"/>
    </source>
</evidence>
<dbReference type="Gene3D" id="1.10.645.10">
    <property type="entry name" value="Cytochrome-c3 Hydrogenase, chain B"/>
    <property type="match status" value="1"/>
</dbReference>
<evidence type="ECO:0000256" key="4">
    <source>
        <dbReference type="ARBA" id="ARBA00022723"/>
    </source>
</evidence>
<evidence type="ECO:0000313" key="8">
    <source>
        <dbReference type="Proteomes" id="UP000319296"/>
    </source>
</evidence>
<dbReference type="InterPro" id="IPR018194">
    <property type="entry name" value="Ni-dep_hyd_lsu_Ni_BS"/>
</dbReference>
<evidence type="ECO:0000256" key="3">
    <source>
        <dbReference type="ARBA" id="ARBA00022596"/>
    </source>
</evidence>
<feature type="binding site" evidence="6">
    <location>
        <position position="64"/>
    </location>
    <ligand>
        <name>Ni(2+)</name>
        <dbReference type="ChEBI" id="CHEBI:49786"/>
    </ligand>
</feature>
<dbReference type="Pfam" id="PF00374">
    <property type="entry name" value="NiFeSe_Hases"/>
    <property type="match status" value="2"/>
</dbReference>
<dbReference type="PROSITE" id="PS00508">
    <property type="entry name" value="NI_HGENASE_L_2"/>
    <property type="match status" value="1"/>
</dbReference>
<comment type="cofactor">
    <cofactor evidence="6">
        <name>Fe cation</name>
        <dbReference type="ChEBI" id="CHEBI:24875"/>
    </cofactor>
</comment>
<feature type="binding site" evidence="6">
    <location>
        <position position="419"/>
    </location>
    <ligand>
        <name>Mg(2+)</name>
        <dbReference type="ChEBI" id="CHEBI:18420"/>
    </ligand>
</feature>